<dbReference type="SUPFAM" id="SSF53300">
    <property type="entry name" value="vWA-like"/>
    <property type="match status" value="1"/>
</dbReference>
<gene>
    <name evidence="2" type="ORF">MPPM_0963</name>
</gene>
<evidence type="ECO:0000313" key="2">
    <source>
        <dbReference type="EMBL" id="BAU89568.1"/>
    </source>
</evidence>
<proteinExistence type="predicted"/>
<evidence type="ECO:0000313" key="3">
    <source>
        <dbReference type="Proteomes" id="UP000218288"/>
    </source>
</evidence>
<dbReference type="Gene3D" id="3.40.50.410">
    <property type="entry name" value="von Willebrand factor, type A domain"/>
    <property type="match status" value="1"/>
</dbReference>
<evidence type="ECO:0000259" key="1">
    <source>
        <dbReference type="Pfam" id="PF13400"/>
    </source>
</evidence>
<feature type="domain" description="Putative Flp pilus-assembly TadG-like N-terminal" evidence="1">
    <location>
        <begin position="24"/>
        <end position="69"/>
    </location>
</feature>
<dbReference type="Proteomes" id="UP000218288">
    <property type="component" value="Chromosome"/>
</dbReference>
<sequence length="477" mass="50324">MYRLLTRASRLKGRANALASDHGGSINVMFALAVLPTIGLVGLGVDYGVAITGKTRLDNAADNAALAGVVTAKEYIAANAKQSDVTTAGLTAGQNQALKAFNINAGSVSFATVDLSSPQVTRNGNVLTATITYTATVQSIFGKILGVSATTFSNTVTASADLAGYSDFYLMVDVSGSMGLPTTDADAAKLASQSIESQGNCQFACHFPTAKGWNLAAGKIQLRSDAVNNAVCALLDRASTPVVPNQYRIGIYPFINRLATLAPLSDTTTSLTSLKTAAQCSQKWPLAFTNLLDTGSTQLFTNNDPKTGTGSGGTHFETALPQMKSTIQTYGNGSSTTNPKPFVFLITDGMQNSQSYSAWKDGKTFSGNPSKFKNYPNADWNGSQPAQIDPANCKTLKDAGAIISVLYIPYRYVQNYSKDSYIIWENGRVNGFSPTLADPLRQCASPGLFFTANSAADITASLGAMFDQALKVARITQ</sequence>
<dbReference type="EMBL" id="AP014809">
    <property type="protein sequence ID" value="BAU89568.1"/>
    <property type="molecule type" value="Genomic_DNA"/>
</dbReference>
<dbReference type="Pfam" id="PF13400">
    <property type="entry name" value="Tad"/>
    <property type="match status" value="1"/>
</dbReference>
<reference evidence="2 3" key="1">
    <citation type="journal article" date="2016" name="Genome Announc.">
        <title>Complete Genome Sequence of Methylobacterium populi P-1M, Isolated from Pink-Pigmented Household Biofilm.</title>
        <authorList>
            <person name="Morohoshi T."/>
            <person name="Ikeda T."/>
        </authorList>
    </citation>
    <scope>NUCLEOTIDE SEQUENCE [LARGE SCALE GENOMIC DNA]</scope>
    <source>
        <strain evidence="2 3">P-1M</strain>
    </source>
</reference>
<dbReference type="InterPro" id="IPR028087">
    <property type="entry name" value="Tad_N"/>
</dbReference>
<protein>
    <recommendedName>
        <fullName evidence="1">Putative Flp pilus-assembly TadG-like N-terminal domain-containing protein</fullName>
    </recommendedName>
</protein>
<accession>A0A161JLM5</accession>
<dbReference type="InterPro" id="IPR036465">
    <property type="entry name" value="vWFA_dom_sf"/>
</dbReference>
<organism evidence="2 3">
    <name type="scientific">Methylorubrum populi</name>
    <dbReference type="NCBI Taxonomy" id="223967"/>
    <lineage>
        <taxon>Bacteria</taxon>
        <taxon>Pseudomonadati</taxon>
        <taxon>Pseudomonadota</taxon>
        <taxon>Alphaproteobacteria</taxon>
        <taxon>Hyphomicrobiales</taxon>
        <taxon>Methylobacteriaceae</taxon>
        <taxon>Methylorubrum</taxon>
    </lineage>
</organism>
<name>A0A161JLM5_9HYPH</name>
<dbReference type="RefSeq" id="WP_173807874.1">
    <property type="nucleotide sequence ID" value="NZ_AP014809.1"/>
</dbReference>
<dbReference type="AlphaFoldDB" id="A0A161JLM5"/>